<dbReference type="CDD" id="cd00093">
    <property type="entry name" value="HTH_XRE"/>
    <property type="match status" value="1"/>
</dbReference>
<feature type="region of interest" description="Disordered" evidence="2">
    <location>
        <begin position="1"/>
        <end position="30"/>
    </location>
</feature>
<evidence type="ECO:0000256" key="1">
    <source>
        <dbReference type="ARBA" id="ARBA00023125"/>
    </source>
</evidence>
<dbReference type="GeneID" id="93687453"/>
<accession>A0A6I4UGE4</accession>
<dbReference type="GO" id="GO:0003700">
    <property type="term" value="F:DNA-binding transcription factor activity"/>
    <property type="evidence" value="ECO:0007669"/>
    <property type="project" value="TreeGrafter"/>
</dbReference>
<gene>
    <name evidence="5" type="ORF">GRI55_12490</name>
    <name evidence="4" type="ORF">QOZ97_002632</name>
</gene>
<sequence>MNGSSSQSVFGARLKEAREQQGLSQAELGERAGMQPSAIAHFEANRRKPSFENVRRLATSLGVSSDYLLGVQATVAFRNEEKLTAGDRDYIQGLIDRLAGGGKT</sequence>
<dbReference type="SUPFAM" id="SSF47413">
    <property type="entry name" value="lambda repressor-like DNA-binding domains"/>
    <property type="match status" value="1"/>
</dbReference>
<feature type="domain" description="HTH cro/C1-type" evidence="3">
    <location>
        <begin position="14"/>
        <end position="68"/>
    </location>
</feature>
<keyword evidence="1" id="KW-0238">DNA-binding</keyword>
<dbReference type="AlphaFoldDB" id="A0A6I4UGE4"/>
<evidence type="ECO:0000313" key="6">
    <source>
        <dbReference type="Proteomes" id="UP000439914"/>
    </source>
</evidence>
<dbReference type="EMBL" id="WTYG01000004">
    <property type="protein sequence ID" value="MXP36575.1"/>
    <property type="molecule type" value="Genomic_DNA"/>
</dbReference>
<reference evidence="5 6" key="1">
    <citation type="submission" date="2019-12" db="EMBL/GenBank/DDBJ databases">
        <title>Genomic-based taxomic classification of the family Erythrobacteraceae.</title>
        <authorList>
            <person name="Xu L."/>
        </authorList>
    </citation>
    <scope>NUCLEOTIDE SEQUENCE [LARGE SCALE GENOMIC DNA]</scope>
    <source>
        <strain evidence="5 6">CGMCC 1.8703</strain>
    </source>
</reference>
<dbReference type="EMBL" id="JAUSWK010000003">
    <property type="protein sequence ID" value="MDQ0567085.1"/>
    <property type="molecule type" value="Genomic_DNA"/>
</dbReference>
<name>A0A6I4UGE4_9SPHN</name>
<dbReference type="InterPro" id="IPR001387">
    <property type="entry name" value="Cro/C1-type_HTH"/>
</dbReference>
<comment type="caution">
    <text evidence="5">The sequence shown here is derived from an EMBL/GenBank/DDBJ whole genome shotgun (WGS) entry which is preliminary data.</text>
</comment>
<organism evidence="5 6">
    <name type="scientific">Qipengyuania citrea</name>
    <dbReference type="NCBI Taxonomy" id="225971"/>
    <lineage>
        <taxon>Bacteria</taxon>
        <taxon>Pseudomonadati</taxon>
        <taxon>Pseudomonadota</taxon>
        <taxon>Alphaproteobacteria</taxon>
        <taxon>Sphingomonadales</taxon>
        <taxon>Erythrobacteraceae</taxon>
        <taxon>Qipengyuania</taxon>
    </lineage>
</organism>
<dbReference type="SMART" id="SM00530">
    <property type="entry name" value="HTH_XRE"/>
    <property type="match status" value="1"/>
</dbReference>
<reference evidence="4 7" key="2">
    <citation type="submission" date="2023-07" db="EMBL/GenBank/DDBJ databases">
        <title>Genomic Encyclopedia of Type Strains, Phase IV (KMG-IV): sequencing the most valuable type-strain genomes for metagenomic binning, comparative biology and taxonomic classification.</title>
        <authorList>
            <person name="Goeker M."/>
        </authorList>
    </citation>
    <scope>NUCLEOTIDE SEQUENCE [LARGE SCALE GENOMIC DNA]</scope>
    <source>
        <strain evidence="4 7">DSM 14432</strain>
    </source>
</reference>
<dbReference type="GO" id="GO:0003677">
    <property type="term" value="F:DNA binding"/>
    <property type="evidence" value="ECO:0007669"/>
    <property type="project" value="UniProtKB-KW"/>
</dbReference>
<dbReference type="GO" id="GO:0005829">
    <property type="term" value="C:cytosol"/>
    <property type="evidence" value="ECO:0007669"/>
    <property type="project" value="TreeGrafter"/>
</dbReference>
<evidence type="ECO:0000259" key="3">
    <source>
        <dbReference type="PROSITE" id="PS50943"/>
    </source>
</evidence>
<dbReference type="InterPro" id="IPR050807">
    <property type="entry name" value="TransReg_Diox_bact_type"/>
</dbReference>
<dbReference type="PANTHER" id="PTHR46797">
    <property type="entry name" value="HTH-TYPE TRANSCRIPTIONAL REGULATOR"/>
    <property type="match status" value="1"/>
</dbReference>
<evidence type="ECO:0000313" key="7">
    <source>
        <dbReference type="Proteomes" id="UP001238601"/>
    </source>
</evidence>
<dbReference type="InterPro" id="IPR010982">
    <property type="entry name" value="Lambda_DNA-bd_dom_sf"/>
</dbReference>
<proteinExistence type="predicted"/>
<dbReference type="PANTHER" id="PTHR46797:SF1">
    <property type="entry name" value="METHYLPHOSPHONATE SYNTHASE"/>
    <property type="match status" value="1"/>
</dbReference>
<protein>
    <submittedName>
        <fullName evidence="5">Helix-turn-helix domain-containing protein</fullName>
    </submittedName>
    <submittedName>
        <fullName evidence="4">Transcriptional regulator with XRE-family HTH domain</fullName>
    </submittedName>
</protein>
<dbReference type="RefSeq" id="WP_160767389.1">
    <property type="nucleotide sequence ID" value="NZ_JAINWE010000009.1"/>
</dbReference>
<dbReference type="PROSITE" id="PS50943">
    <property type="entry name" value="HTH_CROC1"/>
    <property type="match status" value="1"/>
</dbReference>
<dbReference type="Proteomes" id="UP000439914">
    <property type="component" value="Unassembled WGS sequence"/>
</dbReference>
<dbReference type="Gene3D" id="1.10.260.40">
    <property type="entry name" value="lambda repressor-like DNA-binding domains"/>
    <property type="match status" value="1"/>
</dbReference>
<evidence type="ECO:0000313" key="4">
    <source>
        <dbReference type="EMBL" id="MDQ0567085.1"/>
    </source>
</evidence>
<evidence type="ECO:0000256" key="2">
    <source>
        <dbReference type="SAM" id="MobiDB-lite"/>
    </source>
</evidence>
<dbReference type="Pfam" id="PF01381">
    <property type="entry name" value="HTH_3"/>
    <property type="match status" value="1"/>
</dbReference>
<evidence type="ECO:0000313" key="5">
    <source>
        <dbReference type="EMBL" id="MXP36575.1"/>
    </source>
</evidence>
<dbReference type="Proteomes" id="UP001238601">
    <property type="component" value="Unassembled WGS sequence"/>
</dbReference>
<keyword evidence="7" id="KW-1185">Reference proteome</keyword>